<name>A0A0F9SUZ3_9ZZZZ</name>
<organism evidence="1">
    <name type="scientific">marine sediment metagenome</name>
    <dbReference type="NCBI Taxonomy" id="412755"/>
    <lineage>
        <taxon>unclassified sequences</taxon>
        <taxon>metagenomes</taxon>
        <taxon>ecological metagenomes</taxon>
    </lineage>
</organism>
<proteinExistence type="predicted"/>
<gene>
    <name evidence="1" type="ORF">LCGC14_0808450</name>
</gene>
<accession>A0A0F9SUZ3</accession>
<dbReference type="EMBL" id="LAZR01002215">
    <property type="protein sequence ID" value="KKN32973.1"/>
    <property type="molecule type" value="Genomic_DNA"/>
</dbReference>
<comment type="caution">
    <text evidence="1">The sequence shown here is derived from an EMBL/GenBank/DDBJ whole genome shotgun (WGS) entry which is preliminary data.</text>
</comment>
<reference evidence="1" key="1">
    <citation type="journal article" date="2015" name="Nature">
        <title>Complex archaea that bridge the gap between prokaryotes and eukaryotes.</title>
        <authorList>
            <person name="Spang A."/>
            <person name="Saw J.H."/>
            <person name="Jorgensen S.L."/>
            <person name="Zaremba-Niedzwiedzka K."/>
            <person name="Martijn J."/>
            <person name="Lind A.E."/>
            <person name="van Eijk R."/>
            <person name="Schleper C."/>
            <person name="Guy L."/>
            <person name="Ettema T.J."/>
        </authorList>
    </citation>
    <scope>NUCLEOTIDE SEQUENCE</scope>
</reference>
<sequence length="278" mass="30843">MRVYGATRGKHIPRSKARLTAELLLRLGGQSISRQDNLPIDAELLIQWGGTVTPALMGAYKRRVPFIILNSGYFDATRGRRFSISINGFHGISMYVDGLLDRPARAHPKIKPWRKDGEFVLILGQKPPIYEILGLQMEPWLRRTAQRAAEAFRRPALIRPHPFLPGLRQRSLQAVLEDGIYAAVTLSSNASVATTLAGVRTLALHPTCPAQAVSIGGWESVDDDPPSNREAWVQSLAQREFDEFARVELDKAAAFIEEVYPAAQEHANAGQIYVKGVK</sequence>
<dbReference type="AlphaFoldDB" id="A0A0F9SUZ3"/>
<protein>
    <submittedName>
        <fullName evidence="1">Uncharacterized protein</fullName>
    </submittedName>
</protein>
<evidence type="ECO:0000313" key="1">
    <source>
        <dbReference type="EMBL" id="KKN32973.1"/>
    </source>
</evidence>